<name>A0AAE9XQ11_9PROT</name>
<dbReference type="EMBL" id="CP116805">
    <property type="protein sequence ID" value="WCL55077.1"/>
    <property type="molecule type" value="Genomic_DNA"/>
</dbReference>
<dbReference type="SUPFAM" id="SSF53187">
    <property type="entry name" value="Zn-dependent exopeptidases"/>
    <property type="match status" value="1"/>
</dbReference>
<dbReference type="AlphaFoldDB" id="A0AAE9XQ11"/>
<keyword evidence="3" id="KW-1185">Reference proteome</keyword>
<dbReference type="Pfam" id="PF05013">
    <property type="entry name" value="FGase"/>
    <property type="match status" value="1"/>
</dbReference>
<evidence type="ECO:0000256" key="1">
    <source>
        <dbReference type="SAM" id="MobiDB-lite"/>
    </source>
</evidence>
<sequence>MANSDPLQFEAIRGGEVPPPFHLHRPKDAERPFLIAVPHSGRFYPSSLVDASPLDGTGLRQSEDAYVDHIFAGLPETGATMIVATHARAYVDLNRAADELDPDMFHPVLDEATVRRTPRVKAGLGTIPAIVSRGAPIYAGPLPAREALHRVRSVHTPYHAKVRSTLDQLRDRHGRAILVDCHSMPSAENVSGGRRFGWGPARSWPDIVLGDCWGEACDRELTALAEDIFLRAGFTVRRNVPYSGGYATQHYGAPRSGVHALQIELCRGLYMDEATLEPLPAMPEVAARLGNGLAELVRTYDTDLRLAAE</sequence>
<dbReference type="InterPro" id="IPR007709">
    <property type="entry name" value="N-FG_amidohydro"/>
</dbReference>
<dbReference type="KEGG" id="gso:PH603_04800"/>
<gene>
    <name evidence="2" type="ORF">PH603_04800</name>
</gene>
<evidence type="ECO:0000313" key="2">
    <source>
        <dbReference type="EMBL" id="WCL55077.1"/>
    </source>
</evidence>
<evidence type="ECO:0000313" key="3">
    <source>
        <dbReference type="Proteomes" id="UP001217500"/>
    </source>
</evidence>
<proteinExistence type="predicted"/>
<reference evidence="2" key="1">
    <citation type="submission" date="2023-01" db="EMBL/GenBank/DDBJ databases">
        <title>The genome sequence of Kordiimonadaceae bacterium 6D33.</title>
        <authorList>
            <person name="Liu Y."/>
        </authorList>
    </citation>
    <scope>NUCLEOTIDE SEQUENCE</scope>
    <source>
        <strain evidence="2">6D33</strain>
    </source>
</reference>
<dbReference type="Proteomes" id="UP001217500">
    <property type="component" value="Chromosome"/>
</dbReference>
<dbReference type="RefSeq" id="WP_289504835.1">
    <property type="nucleotide sequence ID" value="NZ_CP116805.1"/>
</dbReference>
<organism evidence="2 3">
    <name type="scientific">Gimibacter soli</name>
    <dbReference type="NCBI Taxonomy" id="3024400"/>
    <lineage>
        <taxon>Bacteria</taxon>
        <taxon>Pseudomonadati</taxon>
        <taxon>Pseudomonadota</taxon>
        <taxon>Alphaproteobacteria</taxon>
        <taxon>Kordiimonadales</taxon>
        <taxon>Temperatibacteraceae</taxon>
        <taxon>Gimibacter</taxon>
    </lineage>
</organism>
<protein>
    <submittedName>
        <fullName evidence="2">N-formylglutamate amidohydrolase</fullName>
    </submittedName>
</protein>
<feature type="region of interest" description="Disordered" evidence="1">
    <location>
        <begin position="1"/>
        <end position="20"/>
    </location>
</feature>
<dbReference type="Gene3D" id="3.40.630.40">
    <property type="entry name" value="Zn-dependent exopeptidases"/>
    <property type="match status" value="1"/>
</dbReference>
<accession>A0AAE9XQ11</accession>